<evidence type="ECO:0000313" key="5">
    <source>
        <dbReference type="EMBL" id="PRP73843.1"/>
    </source>
</evidence>
<comment type="caution">
    <text evidence="5">The sequence shown here is derived from an EMBL/GenBank/DDBJ whole genome shotgun (WGS) entry which is preliminary data.</text>
</comment>
<evidence type="ECO:0000256" key="3">
    <source>
        <dbReference type="ARBA" id="ARBA00022679"/>
    </source>
</evidence>
<dbReference type="InterPro" id="IPR002903">
    <property type="entry name" value="RsmH"/>
</dbReference>
<dbReference type="SUPFAM" id="SSF81799">
    <property type="entry name" value="Putative methyltransferase TM0872, insert domain"/>
    <property type="match status" value="1"/>
</dbReference>
<accession>A0A2P6MQ63</accession>
<reference evidence="5 6" key="1">
    <citation type="journal article" date="2018" name="Genome Biol. Evol.">
        <title>Multiple Roots of Fruiting Body Formation in Amoebozoa.</title>
        <authorList>
            <person name="Hillmann F."/>
            <person name="Forbes G."/>
            <person name="Novohradska S."/>
            <person name="Ferling I."/>
            <person name="Riege K."/>
            <person name="Groth M."/>
            <person name="Westermann M."/>
            <person name="Marz M."/>
            <person name="Spaller T."/>
            <person name="Winckler T."/>
            <person name="Schaap P."/>
            <person name="Glockner G."/>
        </authorList>
    </citation>
    <scope>NUCLEOTIDE SEQUENCE [LARGE SCALE GENOMIC DNA]</scope>
    <source>
        <strain evidence="5 6">Jena</strain>
    </source>
</reference>
<gene>
    <name evidence="5" type="ORF">PROFUN_10213</name>
</gene>
<name>A0A2P6MQ63_9EUKA</name>
<evidence type="ECO:0000256" key="4">
    <source>
        <dbReference type="ARBA" id="ARBA00022691"/>
    </source>
</evidence>
<dbReference type="Gene3D" id="1.10.150.170">
    <property type="entry name" value="Putative methyltransferase TM0872, insert domain"/>
    <property type="match status" value="1"/>
</dbReference>
<keyword evidence="4" id="KW-0949">S-adenosyl-L-methionine</keyword>
<dbReference type="Proteomes" id="UP000241769">
    <property type="component" value="Unassembled WGS sequence"/>
</dbReference>
<organism evidence="5 6">
    <name type="scientific">Planoprotostelium fungivorum</name>
    <dbReference type="NCBI Taxonomy" id="1890364"/>
    <lineage>
        <taxon>Eukaryota</taxon>
        <taxon>Amoebozoa</taxon>
        <taxon>Evosea</taxon>
        <taxon>Variosea</taxon>
        <taxon>Cavosteliida</taxon>
        <taxon>Cavosteliaceae</taxon>
        <taxon>Planoprotostelium</taxon>
    </lineage>
</organism>
<dbReference type="OrthoDB" id="16290at2759"/>
<dbReference type="InParanoid" id="A0A2P6MQ63"/>
<protein>
    <submittedName>
        <fullName evidence="5">S-adenosyl-methyltransferase MraW</fullName>
    </submittedName>
</protein>
<keyword evidence="2 5" id="KW-0489">Methyltransferase</keyword>
<keyword evidence="6" id="KW-1185">Reference proteome</keyword>
<evidence type="ECO:0000256" key="2">
    <source>
        <dbReference type="ARBA" id="ARBA00022603"/>
    </source>
</evidence>
<dbReference type="InterPro" id="IPR023397">
    <property type="entry name" value="SAM-dep_MeTrfase_MraW_recog"/>
</dbReference>
<dbReference type="SUPFAM" id="SSF53335">
    <property type="entry name" value="S-adenosyl-L-methionine-dependent methyltransferases"/>
    <property type="match status" value="1"/>
</dbReference>
<dbReference type="STRING" id="1890364.A0A2P6MQ63"/>
<dbReference type="PANTHER" id="PTHR11265:SF0">
    <property type="entry name" value="12S RRNA N4-METHYLCYTIDINE METHYLTRANSFERASE"/>
    <property type="match status" value="1"/>
</dbReference>
<evidence type="ECO:0000313" key="6">
    <source>
        <dbReference type="Proteomes" id="UP000241769"/>
    </source>
</evidence>
<dbReference type="GO" id="GO:0070475">
    <property type="term" value="P:rRNA base methylation"/>
    <property type="evidence" value="ECO:0007669"/>
    <property type="project" value="TreeGrafter"/>
</dbReference>
<proteinExistence type="inferred from homology"/>
<dbReference type="InterPro" id="IPR029063">
    <property type="entry name" value="SAM-dependent_MTases_sf"/>
</dbReference>
<dbReference type="AlphaFoldDB" id="A0A2P6MQ63"/>
<dbReference type="FunCoup" id="A0A2P6MQ63">
    <property type="interactions" value="42"/>
</dbReference>
<sequence>MMMKLQKFRSLHVLRLLLEPQLDLLLMRNHLCSRDIDSEERGEFIYDCEYTFREVPSARAAQYILGSFALRNSLTNHLVSPGTLYRFASGGKGKNNYQNKLKRRPVKQAHVVWREEPKKTEEEQVQEEEEVSTLPVVRPILRESKLQGHKPVLLKQVLEYITPSSVDERYRPRKKRVNSDLIKLDERSNLMIQNRAHSALDSFPNSKIIAIDRDPMVLPAAEELINEYPHRFYFILGKFAQVLKDIHSFIHLRRGRIEHDPNQRLYSEYDPLLVRRLHKSLFNGEIPRRQVLREAGEWKKGDEKGRFLVDGILMDLGVSSPQLDIPSRGFSFRSDNDGPLDMRMESPTDAMDLLALFPHLKDREEYREIAAEREARIAAEEAAKLQAEDKAKIKELLMSTESKGKEYQVWKMYQWEKYPKYLKGAGGEWVAIDDEEEWEEGEEEGFKGQTKEYKLDPRYGISAFDLVNGMAENELFSLFRALGEEKLAARLASRICKKREEKAISSTKELAEICRLAYSSKYNTTSRTDPAAKIFQALRMSVNDELGQLELGLRSAEKLLAPNGRLVGREDRLVKHFLYKSGDEQRRESIENYKRDQKSYKELTRYGSLVGEVRTERLNVPASLKLLTKGIVSPTEEEVMTGTSHCLTVIGQGEPEVSKLEAESGSKVNSPSSWR</sequence>
<keyword evidence="3 5" id="KW-0808">Transferase</keyword>
<comment type="similarity">
    <text evidence="1">Belongs to the methyltransferase superfamily. RsmH family.</text>
</comment>
<dbReference type="EMBL" id="MDYQ01000539">
    <property type="protein sequence ID" value="PRP73843.1"/>
    <property type="molecule type" value="Genomic_DNA"/>
</dbReference>
<evidence type="ECO:0000256" key="1">
    <source>
        <dbReference type="ARBA" id="ARBA00010396"/>
    </source>
</evidence>
<dbReference type="Pfam" id="PF01795">
    <property type="entry name" value="Methyltransf_5"/>
    <property type="match status" value="2"/>
</dbReference>
<dbReference type="Gene3D" id="3.40.50.150">
    <property type="entry name" value="Vaccinia Virus protein VP39"/>
    <property type="match status" value="1"/>
</dbReference>
<dbReference type="PANTHER" id="PTHR11265">
    <property type="entry name" value="S-ADENOSYL-METHYLTRANSFERASE MRAW"/>
    <property type="match status" value="1"/>
</dbReference>
<dbReference type="GO" id="GO:0071424">
    <property type="term" value="F:rRNA (cytosine-N4-)-methyltransferase activity"/>
    <property type="evidence" value="ECO:0007669"/>
    <property type="project" value="TreeGrafter"/>
</dbReference>